<accession>A0A5B7EUR5</accession>
<gene>
    <name evidence="1" type="ORF">E2C01_030387</name>
</gene>
<dbReference type="EMBL" id="VSRR010003634">
    <property type="protein sequence ID" value="MPC36918.1"/>
    <property type="molecule type" value="Genomic_DNA"/>
</dbReference>
<evidence type="ECO:0000313" key="1">
    <source>
        <dbReference type="EMBL" id="MPC36918.1"/>
    </source>
</evidence>
<reference evidence="1 2" key="1">
    <citation type="submission" date="2019-05" db="EMBL/GenBank/DDBJ databases">
        <title>Another draft genome of Portunus trituberculatus and its Hox gene families provides insights of decapod evolution.</title>
        <authorList>
            <person name="Jeong J.-H."/>
            <person name="Song I."/>
            <person name="Kim S."/>
            <person name="Choi T."/>
            <person name="Kim D."/>
            <person name="Ryu S."/>
            <person name="Kim W."/>
        </authorList>
    </citation>
    <scope>NUCLEOTIDE SEQUENCE [LARGE SCALE GENOMIC DNA]</scope>
    <source>
        <tissue evidence="1">Muscle</tissue>
    </source>
</reference>
<protein>
    <recommendedName>
        <fullName evidence="3">Endonuclease/exonuclease/phosphatase domain-containing protein</fullName>
    </recommendedName>
</protein>
<organism evidence="1 2">
    <name type="scientific">Portunus trituberculatus</name>
    <name type="common">Swimming crab</name>
    <name type="synonym">Neptunus trituberculatus</name>
    <dbReference type="NCBI Taxonomy" id="210409"/>
    <lineage>
        <taxon>Eukaryota</taxon>
        <taxon>Metazoa</taxon>
        <taxon>Ecdysozoa</taxon>
        <taxon>Arthropoda</taxon>
        <taxon>Crustacea</taxon>
        <taxon>Multicrustacea</taxon>
        <taxon>Malacostraca</taxon>
        <taxon>Eumalacostraca</taxon>
        <taxon>Eucarida</taxon>
        <taxon>Decapoda</taxon>
        <taxon>Pleocyemata</taxon>
        <taxon>Brachyura</taxon>
        <taxon>Eubrachyura</taxon>
        <taxon>Portunoidea</taxon>
        <taxon>Portunidae</taxon>
        <taxon>Portuninae</taxon>
        <taxon>Portunus</taxon>
    </lineage>
</organism>
<keyword evidence="2" id="KW-1185">Reference proteome</keyword>
<comment type="caution">
    <text evidence="1">The sequence shown here is derived from an EMBL/GenBank/DDBJ whole genome shotgun (WGS) entry which is preliminary data.</text>
</comment>
<dbReference type="Proteomes" id="UP000324222">
    <property type="component" value="Unassembled WGS sequence"/>
</dbReference>
<proteinExistence type="predicted"/>
<dbReference type="AlphaFoldDB" id="A0A5B7EUR5"/>
<sequence length="118" mass="13381">MEISILLDFNVTQFWLSSPFTDHFGVLAFNFAILYDVEQLLQHLSHIPDHLGDTPNILDLFLTFNPSAYAVTQSSSLGSSYHNLIFVSFSISPIPPQDPPKLRCLWHFTSARWGDPIC</sequence>
<name>A0A5B7EUR5_PORTR</name>
<evidence type="ECO:0008006" key="3">
    <source>
        <dbReference type="Google" id="ProtNLM"/>
    </source>
</evidence>
<evidence type="ECO:0000313" key="2">
    <source>
        <dbReference type="Proteomes" id="UP000324222"/>
    </source>
</evidence>